<evidence type="ECO:0000256" key="2">
    <source>
        <dbReference type="SAM" id="MobiDB-lite"/>
    </source>
</evidence>
<feature type="compositionally biased region" description="Polar residues" evidence="2">
    <location>
        <begin position="87"/>
        <end position="101"/>
    </location>
</feature>
<comment type="caution">
    <text evidence="4">The sequence shown here is derived from an EMBL/GenBank/DDBJ whole genome shotgun (WGS) entry which is preliminary data.</text>
</comment>
<feature type="coiled-coil region" evidence="1">
    <location>
        <begin position="321"/>
        <end position="348"/>
    </location>
</feature>
<dbReference type="Pfam" id="PF08238">
    <property type="entry name" value="Sel1"/>
    <property type="match status" value="4"/>
</dbReference>
<feature type="compositionally biased region" description="Basic and acidic residues" evidence="2">
    <location>
        <begin position="25"/>
        <end position="36"/>
    </location>
</feature>
<keyword evidence="5" id="KW-1185">Reference proteome</keyword>
<proteinExistence type="predicted"/>
<dbReference type="Pfam" id="PF01471">
    <property type="entry name" value="PG_binding_1"/>
    <property type="match status" value="1"/>
</dbReference>
<dbReference type="EMBL" id="LPWG01000010">
    <property type="protein sequence ID" value="ODS00069.1"/>
    <property type="molecule type" value="Genomic_DNA"/>
</dbReference>
<evidence type="ECO:0000313" key="4">
    <source>
        <dbReference type="EMBL" id="ODS00069.1"/>
    </source>
</evidence>
<reference evidence="4 5" key="1">
    <citation type="journal article" date="2016" name="Environ. Microbiol.">
        <title>New Methyloceanibacter diversity from North Sea sediments includes methanotroph containing solely the soluble methane monooxygenase.</title>
        <authorList>
            <person name="Vekeman B."/>
            <person name="Kerckhof F.M."/>
            <person name="Cremers G."/>
            <person name="de Vos P."/>
            <person name="Vandamme P."/>
            <person name="Boon N."/>
            <person name="Op den Camp H.J."/>
            <person name="Heylen K."/>
        </authorList>
    </citation>
    <scope>NUCLEOTIDE SEQUENCE [LARGE SCALE GENOMIC DNA]</scope>
    <source>
        <strain evidence="4 5">R-67174</strain>
    </source>
</reference>
<protein>
    <recommendedName>
        <fullName evidence="3">Peptidoglycan binding-like domain-containing protein</fullName>
    </recommendedName>
</protein>
<dbReference type="AlphaFoldDB" id="A0A1E3W2M2"/>
<dbReference type="PANTHER" id="PTHR11102">
    <property type="entry name" value="SEL-1-LIKE PROTEIN"/>
    <property type="match status" value="1"/>
</dbReference>
<dbReference type="InterPro" id="IPR002477">
    <property type="entry name" value="Peptidoglycan-bd-like"/>
</dbReference>
<organism evidence="4 5">
    <name type="scientific">Methyloceanibacter methanicus</name>
    <dbReference type="NCBI Taxonomy" id="1774968"/>
    <lineage>
        <taxon>Bacteria</taxon>
        <taxon>Pseudomonadati</taxon>
        <taxon>Pseudomonadota</taxon>
        <taxon>Alphaproteobacteria</taxon>
        <taxon>Hyphomicrobiales</taxon>
        <taxon>Hyphomicrobiaceae</taxon>
        <taxon>Methyloceanibacter</taxon>
    </lineage>
</organism>
<dbReference type="InterPro" id="IPR011990">
    <property type="entry name" value="TPR-like_helical_dom_sf"/>
</dbReference>
<feature type="region of interest" description="Disordered" evidence="2">
    <location>
        <begin position="144"/>
        <end position="181"/>
    </location>
</feature>
<feature type="region of interest" description="Disordered" evidence="2">
    <location>
        <begin position="907"/>
        <end position="933"/>
    </location>
</feature>
<feature type="region of interest" description="Disordered" evidence="2">
    <location>
        <begin position="367"/>
        <end position="453"/>
    </location>
</feature>
<feature type="compositionally biased region" description="Polar residues" evidence="2">
    <location>
        <begin position="1"/>
        <end position="19"/>
    </location>
</feature>
<keyword evidence="1" id="KW-0175">Coiled coil</keyword>
<feature type="region of interest" description="Disordered" evidence="2">
    <location>
        <begin position="87"/>
        <end position="106"/>
    </location>
</feature>
<accession>A0A1E3W2M2</accession>
<dbReference type="SUPFAM" id="SSF81901">
    <property type="entry name" value="HCP-like"/>
    <property type="match status" value="1"/>
</dbReference>
<evidence type="ECO:0000259" key="3">
    <source>
        <dbReference type="Pfam" id="PF01471"/>
    </source>
</evidence>
<dbReference type="Proteomes" id="UP000094501">
    <property type="component" value="Unassembled WGS sequence"/>
</dbReference>
<dbReference type="InterPro" id="IPR036366">
    <property type="entry name" value="PGBDSf"/>
</dbReference>
<dbReference type="InterPro" id="IPR036365">
    <property type="entry name" value="PGBD-like_sf"/>
</dbReference>
<evidence type="ECO:0000256" key="1">
    <source>
        <dbReference type="SAM" id="Coils"/>
    </source>
</evidence>
<feature type="compositionally biased region" description="Low complexity" evidence="2">
    <location>
        <begin position="421"/>
        <end position="432"/>
    </location>
</feature>
<gene>
    <name evidence="4" type="ORF">AUC68_02790</name>
</gene>
<evidence type="ECO:0000313" key="5">
    <source>
        <dbReference type="Proteomes" id="UP000094501"/>
    </source>
</evidence>
<name>A0A1E3W2M2_9HYPH</name>
<feature type="domain" description="Peptidoglycan binding-like" evidence="3">
    <location>
        <begin position="935"/>
        <end position="982"/>
    </location>
</feature>
<feature type="coiled-coil region" evidence="1">
    <location>
        <begin position="220"/>
        <end position="267"/>
    </location>
</feature>
<feature type="region of interest" description="Disordered" evidence="2">
    <location>
        <begin position="585"/>
        <end position="616"/>
    </location>
</feature>
<dbReference type="PANTHER" id="PTHR11102:SF160">
    <property type="entry name" value="ERAD-ASSOCIATED E3 UBIQUITIN-PROTEIN LIGASE COMPONENT HRD3"/>
    <property type="match status" value="1"/>
</dbReference>
<dbReference type="SUPFAM" id="SSF47090">
    <property type="entry name" value="PGBD-like"/>
    <property type="match status" value="1"/>
</dbReference>
<feature type="region of interest" description="Disordered" evidence="2">
    <location>
        <begin position="481"/>
        <end position="501"/>
    </location>
</feature>
<dbReference type="InterPro" id="IPR050767">
    <property type="entry name" value="Sel1_AlgK"/>
</dbReference>
<feature type="region of interest" description="Disordered" evidence="2">
    <location>
        <begin position="1"/>
        <end position="48"/>
    </location>
</feature>
<feature type="compositionally biased region" description="Low complexity" evidence="2">
    <location>
        <begin position="393"/>
        <end position="402"/>
    </location>
</feature>
<feature type="region of interest" description="Disordered" evidence="2">
    <location>
        <begin position="522"/>
        <end position="548"/>
    </location>
</feature>
<dbReference type="STRING" id="1774968.AUC68_02790"/>
<dbReference type="Gene3D" id="1.25.40.10">
    <property type="entry name" value="Tetratricopeptide repeat domain"/>
    <property type="match status" value="1"/>
</dbReference>
<sequence length="993" mass="105447">MASKAGWQTSARDGGNDSNPGGWRSEPHLEAPHDAPLDPSFDTPLGEPMDQRTVESLLRRLVDRVEETERRYGQALDELHARLDQLSQTTDAARSTSTPENAETFDRLHEQVSSLARRLESEPKTHLDDFERLGRVLTGGLRGDLDDDTVRAARPTPPPSPFAQSISSSRGPSHLAPDLEPADWAWEPKPLAPADFDNRLAEMANRLEQSIGAAMPSSTIEALNARLEEVGHQIAQSLEAAPNRAALEHVEQQIADMGRQLTRAEEQLGRLGGVEERLVQLLARLEDKDASRTTPEIDAAQLQEIAAKAAVEAARLVADDSQKTTERLEAMQRELNAVSSTSRQADDKLNSSLQSVHESLKELVQQVERPVARSPQTNPFVAKSERQRPRPAGPAAAASQPPRTRPPQTEAPDKDARPRAARATAPAPGPEANGIAARRPAPSSPDEAELRVKESLRSRLDATGANVKPRNLLAAFERARAPHVEGSPQARTPEPESDWEAGASDDMVAAARRAAQAAAAQAAALAESREDRRPLRAPVLDTAPAEQASGRKRPYLIISAAILLTISALLLYGRLGSKTADDVGALPQSGAGQPAAEGTPAEAGQGPGDQQSGSFRLLPTPEIAPIPGMVPLQDRVGQAVPGVTDIPKSPARGMPASEITPAPQLASLKSTEAAALPGDVEFSVEEPASATEVAMAEKLTATSVSGPMPPAALGSEDLREAASKGYPMAQYTVAVRYIDGLGTMADPKTGAEWMERAARGGLAPAQYRLGTMYERGVGVTANIDTARSWYLAAAERGNIKAMHNLAVSVSGGGGTTPNYALASKWYGEAALRGLADSQFNLGILAEHGLGRSKDLADAYKWYVLAAKQGDTEAQKRRDLVAAKLPAETIVAVDGKVANWKPKAISPEANTVAEPDSWGGKTSAAAETKPPQGSTLVSRAQTLLNKLGYDVGIPDGLSGEKTRAGVKRFQQRNGLAETGEVTVPLVAQLEALAS</sequence>
<dbReference type="InterPro" id="IPR006597">
    <property type="entry name" value="Sel1-like"/>
</dbReference>
<feature type="compositionally biased region" description="Polar residues" evidence="2">
    <location>
        <begin position="162"/>
        <end position="171"/>
    </location>
</feature>
<dbReference type="Gene3D" id="1.10.101.10">
    <property type="entry name" value="PGBD-like superfamily/PGBD"/>
    <property type="match status" value="1"/>
</dbReference>
<dbReference type="SMART" id="SM00671">
    <property type="entry name" value="SEL1"/>
    <property type="match status" value="4"/>
</dbReference>